<dbReference type="InterPro" id="IPR050221">
    <property type="entry name" value="26S_Proteasome_ATPase"/>
</dbReference>
<dbReference type="InterPro" id="IPR032501">
    <property type="entry name" value="Prot_ATP_ID_OB_2nd"/>
</dbReference>
<dbReference type="GO" id="GO:0005634">
    <property type="term" value="C:nucleus"/>
    <property type="evidence" value="ECO:0007669"/>
    <property type="project" value="UniProtKB-SubCell"/>
</dbReference>
<evidence type="ECO:0000256" key="5">
    <source>
        <dbReference type="ARBA" id="ARBA00022741"/>
    </source>
</evidence>
<dbReference type="Pfam" id="PF00004">
    <property type="entry name" value="AAA"/>
    <property type="match status" value="1"/>
</dbReference>
<dbReference type="Pfam" id="PF16450">
    <property type="entry name" value="Prot_ATP_ID_OB_C"/>
    <property type="match status" value="1"/>
</dbReference>
<dbReference type="InterPro" id="IPR003593">
    <property type="entry name" value="AAA+_ATPase"/>
</dbReference>
<evidence type="ECO:0000256" key="8">
    <source>
        <dbReference type="RuleBase" id="RU003651"/>
    </source>
</evidence>
<comment type="caution">
    <text evidence="11">The sequence shown here is derived from an EMBL/GenBank/DDBJ whole genome shotgun (WGS) entry which is preliminary data.</text>
</comment>
<name>A0A196SKH9_BLAHN</name>
<proteinExistence type="inferred from homology"/>
<dbReference type="Gene3D" id="1.10.8.60">
    <property type="match status" value="1"/>
</dbReference>
<protein>
    <submittedName>
        <fullName evidence="11">AAA-type ATPase family protein</fullName>
    </submittedName>
</protein>
<keyword evidence="7" id="KW-0647">Proteasome</keyword>
<dbReference type="Proteomes" id="UP000078348">
    <property type="component" value="Unassembled WGS sequence"/>
</dbReference>
<dbReference type="AlphaFoldDB" id="A0A196SKH9"/>
<comment type="subcellular location">
    <subcellularLocation>
        <location evidence="2">Cytoplasm</location>
    </subcellularLocation>
    <subcellularLocation>
        <location evidence="1">Nucleus</location>
    </subcellularLocation>
</comment>
<feature type="coiled-coil region" evidence="9">
    <location>
        <begin position="1"/>
        <end position="56"/>
    </location>
</feature>
<dbReference type="STRING" id="478820.A0A196SKH9"/>
<evidence type="ECO:0000313" key="11">
    <source>
        <dbReference type="EMBL" id="OAO16429.1"/>
    </source>
</evidence>
<dbReference type="SMART" id="SM00382">
    <property type="entry name" value="AAA"/>
    <property type="match status" value="1"/>
</dbReference>
<keyword evidence="6 8" id="KW-0067">ATP-binding</keyword>
<evidence type="ECO:0000256" key="4">
    <source>
        <dbReference type="ARBA" id="ARBA00022490"/>
    </source>
</evidence>
<evidence type="ECO:0000256" key="1">
    <source>
        <dbReference type="ARBA" id="ARBA00004123"/>
    </source>
</evidence>
<dbReference type="EMBL" id="LXWW01000080">
    <property type="protein sequence ID" value="OAO16429.1"/>
    <property type="molecule type" value="Genomic_DNA"/>
</dbReference>
<evidence type="ECO:0000256" key="2">
    <source>
        <dbReference type="ARBA" id="ARBA00004496"/>
    </source>
</evidence>
<dbReference type="InterPro" id="IPR041569">
    <property type="entry name" value="AAA_lid_3"/>
</dbReference>
<dbReference type="FunFam" id="3.40.50.300:FF:000030">
    <property type="entry name" value="26S protease regulatory subunit 8"/>
    <property type="match status" value="1"/>
</dbReference>
<keyword evidence="9" id="KW-0175">Coiled coil</keyword>
<dbReference type="InterPro" id="IPR012340">
    <property type="entry name" value="NA-bd_OB-fold"/>
</dbReference>
<evidence type="ECO:0000256" key="9">
    <source>
        <dbReference type="SAM" id="Coils"/>
    </source>
</evidence>
<evidence type="ECO:0000313" key="12">
    <source>
        <dbReference type="Proteomes" id="UP000078348"/>
    </source>
</evidence>
<dbReference type="InterPro" id="IPR003959">
    <property type="entry name" value="ATPase_AAA_core"/>
</dbReference>
<dbReference type="Gene3D" id="2.40.50.140">
    <property type="entry name" value="Nucleic acid-binding proteins"/>
    <property type="match status" value="1"/>
</dbReference>
<dbReference type="OrthoDB" id="1154031at2759"/>
<dbReference type="PROSITE" id="PS00674">
    <property type="entry name" value="AAA"/>
    <property type="match status" value="1"/>
</dbReference>
<dbReference type="InterPro" id="IPR003960">
    <property type="entry name" value="ATPase_AAA_CS"/>
</dbReference>
<dbReference type="GO" id="GO:0016887">
    <property type="term" value="F:ATP hydrolysis activity"/>
    <property type="evidence" value="ECO:0007669"/>
    <property type="project" value="InterPro"/>
</dbReference>
<comment type="similarity">
    <text evidence="3 8">Belongs to the AAA ATPase family.</text>
</comment>
<evidence type="ECO:0000256" key="7">
    <source>
        <dbReference type="ARBA" id="ARBA00022942"/>
    </source>
</evidence>
<organism evidence="11 12">
    <name type="scientific">Blastocystis sp. subtype 1 (strain ATCC 50177 / NandII)</name>
    <dbReference type="NCBI Taxonomy" id="478820"/>
    <lineage>
        <taxon>Eukaryota</taxon>
        <taxon>Sar</taxon>
        <taxon>Stramenopiles</taxon>
        <taxon>Bigyra</taxon>
        <taxon>Opalozoa</taxon>
        <taxon>Opalinata</taxon>
        <taxon>Blastocystidae</taxon>
        <taxon>Blastocystis</taxon>
    </lineage>
</organism>
<reference evidence="11 12" key="1">
    <citation type="submission" date="2016-05" db="EMBL/GenBank/DDBJ databases">
        <title>Nuclear genome of Blastocystis sp. subtype 1 NandII.</title>
        <authorList>
            <person name="Gentekaki E."/>
            <person name="Curtis B."/>
            <person name="Stairs C."/>
            <person name="Eme L."/>
            <person name="Herman E."/>
            <person name="Klimes V."/>
            <person name="Arias M.C."/>
            <person name="Elias M."/>
            <person name="Hilliou F."/>
            <person name="Klute M."/>
            <person name="Malik S.-B."/>
            <person name="Pightling A."/>
            <person name="Rachubinski R."/>
            <person name="Salas D."/>
            <person name="Schlacht A."/>
            <person name="Suga H."/>
            <person name="Archibald J."/>
            <person name="Ball S.G."/>
            <person name="Clark G."/>
            <person name="Dacks J."/>
            <person name="Van Der Giezen M."/>
            <person name="Tsaousis A."/>
            <person name="Roger A."/>
        </authorList>
    </citation>
    <scope>NUCLEOTIDE SEQUENCE [LARGE SCALE GENOMIC DNA]</scope>
    <source>
        <strain evidence="12">ATCC 50177 / NandII</strain>
    </source>
</reference>
<feature type="domain" description="AAA+ ATPase" evidence="10">
    <location>
        <begin position="346"/>
        <end position="484"/>
    </location>
</feature>
<evidence type="ECO:0000256" key="6">
    <source>
        <dbReference type="ARBA" id="ARBA00022840"/>
    </source>
</evidence>
<sequence length="569" mass="64380">MSTLKSTLKDLKKEYEEVAKSVTSADTKATRRSKNIALLEKRVKKLQDECKATIASSYLFRKLNHVVFDYVHPFVMEVLLYTEKGVNFVILHVSDLWKKISATEAYIQSVAFVKKYGAMGWEKVKEYWNVVIQFVNTTFHVDVYAAVKTGYSKAVTLIFGAKYPVVCKKVEEAWRTVKEAVKPSALKHYIDTLRNVFQLTSATSPYADLIFYLYIVRGLQEELRRLMMTSWTIAQVIKVVKMDGKNKAIVKESAQDTESVVDIDESIPIDQLKPNTRVALHSHSDKIAKIMPSKVDPIVSLMKVEKVPDSTYDMCGGLDKQIAEVKEVIELPFKHPELFEALGVQQPKGVLLYGPPGTGKTLLARAVAHHTDCSFIRLSGSELVQKYIGEGARMVRELFVSAREHEPCLIFMDEIDSIGSARRESHGGENEVQRTMMELLNQLDGFEPSNRIKIIMATNRIDILDPALLRPGRIDRKIEFPNPNEAGRLQILQIHSRKMNLMRGIDLKKIASMLSDASGAECKAVCTEAGMFAIREKRMHVTQEDFEMAVAKVTKRDSDANTSVRKLWK</sequence>
<keyword evidence="12" id="KW-1185">Reference proteome</keyword>
<dbReference type="InterPro" id="IPR027417">
    <property type="entry name" value="P-loop_NTPase"/>
</dbReference>
<accession>A0A196SKH9</accession>
<dbReference type="Pfam" id="PF17862">
    <property type="entry name" value="AAA_lid_3"/>
    <property type="match status" value="1"/>
</dbReference>
<dbReference type="FunFam" id="1.10.8.60:FF:000006">
    <property type="entry name" value="26S protease regulatory subunit 8"/>
    <property type="match status" value="1"/>
</dbReference>
<dbReference type="GO" id="GO:0000502">
    <property type="term" value="C:proteasome complex"/>
    <property type="evidence" value="ECO:0007669"/>
    <property type="project" value="UniProtKB-KW"/>
</dbReference>
<evidence type="ECO:0000259" key="10">
    <source>
        <dbReference type="SMART" id="SM00382"/>
    </source>
</evidence>
<keyword evidence="4" id="KW-0963">Cytoplasm</keyword>
<dbReference type="GO" id="GO:0005737">
    <property type="term" value="C:cytoplasm"/>
    <property type="evidence" value="ECO:0007669"/>
    <property type="project" value="UniProtKB-SubCell"/>
</dbReference>
<keyword evidence="5 8" id="KW-0547">Nucleotide-binding</keyword>
<dbReference type="GO" id="GO:0005524">
    <property type="term" value="F:ATP binding"/>
    <property type="evidence" value="ECO:0007669"/>
    <property type="project" value="UniProtKB-KW"/>
</dbReference>
<dbReference type="SUPFAM" id="SSF52540">
    <property type="entry name" value="P-loop containing nucleoside triphosphate hydrolases"/>
    <property type="match status" value="1"/>
</dbReference>
<evidence type="ECO:0000256" key="3">
    <source>
        <dbReference type="ARBA" id="ARBA00006914"/>
    </source>
</evidence>
<gene>
    <name evidence="11" type="ORF">AV274_1838</name>
</gene>
<dbReference type="CDD" id="cd19502">
    <property type="entry name" value="RecA-like_PAN_like"/>
    <property type="match status" value="1"/>
</dbReference>
<dbReference type="PANTHER" id="PTHR23073">
    <property type="entry name" value="26S PROTEASOME REGULATORY SUBUNIT"/>
    <property type="match status" value="1"/>
</dbReference>
<dbReference type="Gene3D" id="3.40.50.300">
    <property type="entry name" value="P-loop containing nucleotide triphosphate hydrolases"/>
    <property type="match status" value="1"/>
</dbReference>